<dbReference type="Proteomes" id="UP000784919">
    <property type="component" value="Unassembled WGS sequence"/>
</dbReference>
<evidence type="ECO:0000256" key="1">
    <source>
        <dbReference type="SAM" id="MobiDB-lite"/>
    </source>
</evidence>
<dbReference type="EMBL" id="SRPS01000109">
    <property type="protein sequence ID" value="KAG5968170.1"/>
    <property type="molecule type" value="Genomic_DNA"/>
</dbReference>
<dbReference type="OrthoDB" id="10507714at2759"/>
<evidence type="ECO:0000313" key="2">
    <source>
        <dbReference type="EMBL" id="KAG5957666.1"/>
    </source>
</evidence>
<organism evidence="3 5">
    <name type="scientific">Claviceps arundinis</name>
    <dbReference type="NCBI Taxonomy" id="1623583"/>
    <lineage>
        <taxon>Eukaryota</taxon>
        <taxon>Fungi</taxon>
        <taxon>Dikarya</taxon>
        <taxon>Ascomycota</taxon>
        <taxon>Pezizomycotina</taxon>
        <taxon>Sordariomycetes</taxon>
        <taxon>Hypocreomycetidae</taxon>
        <taxon>Hypocreales</taxon>
        <taxon>Clavicipitaceae</taxon>
        <taxon>Claviceps</taxon>
    </lineage>
</organism>
<gene>
    <name evidence="3" type="ORF">E4U56_000452</name>
    <name evidence="2" type="ORF">E4U57_001772</name>
</gene>
<protein>
    <submittedName>
        <fullName evidence="3">Uncharacterized protein</fullName>
    </submittedName>
</protein>
<accession>A0A9P7MSY4</accession>
<dbReference type="EMBL" id="SRPR01000169">
    <property type="protein sequence ID" value="KAG5957666.1"/>
    <property type="molecule type" value="Genomic_DNA"/>
</dbReference>
<keyword evidence="4" id="KW-1185">Reference proteome</keyword>
<sequence>MPDESPSNNEPEGSKDGRQWTSAEISAFPGFLNDERNEGALQPAEHYHELLKRRANSWTINFRRGLGDTTQLFAPSSDASKTIGGCLKKYPMPREQMDGASQMLQSFFFSDEPDAGRMILPAKVMSDRRSPRNGSEIPLDADDDRISDLDEPDSIGSTTGSPATLTSTATLVSDASELGAESCVVSPRPLRKLIGHEFACHFQSWSHELRGSILQRSLNSFVVQKSWKGEDLGTGPLTTIFGAFG</sequence>
<name>A0A9P7MSY4_9HYPO</name>
<feature type="region of interest" description="Disordered" evidence="1">
    <location>
        <begin position="1"/>
        <end position="22"/>
    </location>
</feature>
<feature type="region of interest" description="Disordered" evidence="1">
    <location>
        <begin position="123"/>
        <end position="162"/>
    </location>
</feature>
<evidence type="ECO:0000313" key="5">
    <source>
        <dbReference type="Proteomes" id="UP000784919"/>
    </source>
</evidence>
<dbReference type="Proteomes" id="UP000742024">
    <property type="component" value="Unassembled WGS sequence"/>
</dbReference>
<proteinExistence type="predicted"/>
<feature type="compositionally biased region" description="Acidic residues" evidence="1">
    <location>
        <begin position="139"/>
        <end position="153"/>
    </location>
</feature>
<feature type="compositionally biased region" description="Polar residues" evidence="1">
    <location>
        <begin position="1"/>
        <end position="11"/>
    </location>
</feature>
<evidence type="ECO:0000313" key="4">
    <source>
        <dbReference type="Proteomes" id="UP000742024"/>
    </source>
</evidence>
<reference evidence="3 4" key="1">
    <citation type="journal article" date="2020" name="bioRxiv">
        <title>Whole genome comparisons of ergot fungi reveals the divergence and evolution of species within the genus Claviceps are the result of varying mechanisms driving genome evolution and host range expansion.</title>
        <authorList>
            <person name="Wyka S.A."/>
            <person name="Mondo S.J."/>
            <person name="Liu M."/>
            <person name="Dettman J."/>
            <person name="Nalam V."/>
            <person name="Broders K.D."/>
        </authorList>
    </citation>
    <scope>NUCLEOTIDE SEQUENCE</scope>
    <source>
        <strain evidence="3">CCC 1102</strain>
        <strain evidence="2 4">LM583</strain>
    </source>
</reference>
<comment type="caution">
    <text evidence="3">The sequence shown here is derived from an EMBL/GenBank/DDBJ whole genome shotgun (WGS) entry which is preliminary data.</text>
</comment>
<evidence type="ECO:0000313" key="3">
    <source>
        <dbReference type="EMBL" id="KAG5968170.1"/>
    </source>
</evidence>
<dbReference type="AlphaFoldDB" id="A0A9P7MSY4"/>